<keyword evidence="1" id="KW-0812">Transmembrane</keyword>
<feature type="transmembrane region" description="Helical" evidence="1">
    <location>
        <begin position="6"/>
        <end position="34"/>
    </location>
</feature>
<gene>
    <name evidence="2" type="ordered locus">Spiaf_1564</name>
</gene>
<dbReference type="EMBL" id="CP003282">
    <property type="protein sequence ID" value="AFG37623.1"/>
    <property type="molecule type" value="Genomic_DNA"/>
</dbReference>
<sequence length="88" mass="9766">MLITEIQISVVMVSVALVSIVSAAVSVTAMFVSLRSRVADHEQRLRYHADEIVEIRREQSQTATQFAVIAEQLKHIREIVDKLGSGCS</sequence>
<dbReference type="STRING" id="889378.Spiaf_1564"/>
<keyword evidence="1" id="KW-0472">Membrane</keyword>
<evidence type="ECO:0000313" key="3">
    <source>
        <dbReference type="Proteomes" id="UP000007383"/>
    </source>
</evidence>
<name>H9UJD0_SPIAZ</name>
<proteinExistence type="predicted"/>
<dbReference type="Proteomes" id="UP000007383">
    <property type="component" value="Chromosome"/>
</dbReference>
<organism evidence="2 3">
    <name type="scientific">Spirochaeta africana (strain ATCC 700263 / DSM 8902 / Z-7692)</name>
    <dbReference type="NCBI Taxonomy" id="889378"/>
    <lineage>
        <taxon>Bacteria</taxon>
        <taxon>Pseudomonadati</taxon>
        <taxon>Spirochaetota</taxon>
        <taxon>Spirochaetia</taxon>
        <taxon>Spirochaetales</taxon>
        <taxon>Spirochaetaceae</taxon>
        <taxon>Spirochaeta</taxon>
    </lineage>
</organism>
<protein>
    <submittedName>
        <fullName evidence="2">Uncharacterized protein</fullName>
    </submittedName>
</protein>
<dbReference type="HOGENOM" id="CLU_2467449_0_0_12"/>
<dbReference type="AlphaFoldDB" id="H9UJD0"/>
<dbReference type="RefSeq" id="WP_014455606.1">
    <property type="nucleotide sequence ID" value="NC_017098.1"/>
</dbReference>
<evidence type="ECO:0000313" key="2">
    <source>
        <dbReference type="EMBL" id="AFG37623.1"/>
    </source>
</evidence>
<evidence type="ECO:0000256" key="1">
    <source>
        <dbReference type="SAM" id="Phobius"/>
    </source>
</evidence>
<keyword evidence="3" id="KW-1185">Reference proteome</keyword>
<reference evidence="3" key="1">
    <citation type="journal article" date="2013" name="Stand. Genomic Sci.">
        <title>Complete genome sequence of the halophilic bacterium Spirochaeta africana type strain (Z-7692(T)) from the alkaline Lake Magadi in the East African Rift.</title>
        <authorList>
            <person name="Liolos K."/>
            <person name="Abt B."/>
            <person name="Scheuner C."/>
            <person name="Teshima H."/>
            <person name="Held B."/>
            <person name="Lapidus A."/>
            <person name="Nolan M."/>
            <person name="Lucas S."/>
            <person name="Deshpande S."/>
            <person name="Cheng J.F."/>
            <person name="Tapia R."/>
            <person name="Goodwin L.A."/>
            <person name="Pitluck S."/>
            <person name="Pagani I."/>
            <person name="Ivanova N."/>
            <person name="Mavromatis K."/>
            <person name="Mikhailova N."/>
            <person name="Huntemann M."/>
            <person name="Pati A."/>
            <person name="Chen A."/>
            <person name="Palaniappan K."/>
            <person name="Land M."/>
            <person name="Rohde M."/>
            <person name="Tindall B.J."/>
            <person name="Detter J.C."/>
            <person name="Goker M."/>
            <person name="Bristow J."/>
            <person name="Eisen J.A."/>
            <person name="Markowitz V."/>
            <person name="Hugenholtz P."/>
            <person name="Woyke T."/>
            <person name="Klenk H.P."/>
            <person name="Kyrpides N.C."/>
        </authorList>
    </citation>
    <scope>NUCLEOTIDE SEQUENCE</scope>
    <source>
        <strain evidence="3">ATCC 700263 / DSM 8902 / Z-7692</strain>
    </source>
</reference>
<keyword evidence="1" id="KW-1133">Transmembrane helix</keyword>
<accession>H9UJD0</accession>
<dbReference type="KEGG" id="sfc:Spiaf_1564"/>
<dbReference type="PATRIC" id="fig|889378.3.peg.1556"/>